<dbReference type="AlphaFoldDB" id="A0A4V1L5Z0"/>
<dbReference type="OrthoDB" id="9794226at2"/>
<protein>
    <submittedName>
        <fullName evidence="3">Glycine oxidase ThiO</fullName>
    </submittedName>
</protein>
<dbReference type="EMBL" id="RDSM01000001">
    <property type="protein sequence ID" value="RXH57434.1"/>
    <property type="molecule type" value="Genomic_DNA"/>
</dbReference>
<organism evidence="3 4">
    <name type="scientific">Granulicella sibirica</name>
    <dbReference type="NCBI Taxonomy" id="2479048"/>
    <lineage>
        <taxon>Bacteria</taxon>
        <taxon>Pseudomonadati</taxon>
        <taxon>Acidobacteriota</taxon>
        <taxon>Terriglobia</taxon>
        <taxon>Terriglobales</taxon>
        <taxon>Acidobacteriaceae</taxon>
        <taxon>Granulicella</taxon>
    </lineage>
</organism>
<dbReference type="Proteomes" id="UP000289437">
    <property type="component" value="Unassembled WGS sequence"/>
</dbReference>
<evidence type="ECO:0000259" key="2">
    <source>
        <dbReference type="Pfam" id="PF01266"/>
    </source>
</evidence>
<evidence type="ECO:0000313" key="3">
    <source>
        <dbReference type="EMBL" id="RXH57434.1"/>
    </source>
</evidence>
<reference evidence="4" key="2">
    <citation type="submission" date="2019-02" db="EMBL/GenBank/DDBJ databases">
        <title>Granulicella sibirica sp. nov., a psychrotolerant acidobacterium isolated from an organic soil layer in forested tundra, West Siberia.</title>
        <authorList>
            <person name="Oshkin I.Y."/>
            <person name="Kulichevskaya I.S."/>
            <person name="Rijpstra W.I.C."/>
            <person name="Sinninghe Damste J.S."/>
            <person name="Rakitin A.L."/>
            <person name="Ravin N.V."/>
            <person name="Dedysh S.N."/>
        </authorList>
    </citation>
    <scope>NUCLEOTIDE SEQUENCE [LARGE SCALE GENOMIC DNA]</scope>
    <source>
        <strain evidence="4">AF10</strain>
    </source>
</reference>
<dbReference type="Gene3D" id="3.50.50.60">
    <property type="entry name" value="FAD/NAD(P)-binding domain"/>
    <property type="match status" value="2"/>
</dbReference>
<evidence type="ECO:0000313" key="4">
    <source>
        <dbReference type="Proteomes" id="UP000289437"/>
    </source>
</evidence>
<dbReference type="PANTHER" id="PTHR13847:SF289">
    <property type="entry name" value="GLYCINE OXIDASE"/>
    <property type="match status" value="1"/>
</dbReference>
<dbReference type="PANTHER" id="PTHR13847">
    <property type="entry name" value="SARCOSINE DEHYDROGENASE-RELATED"/>
    <property type="match status" value="1"/>
</dbReference>
<dbReference type="SUPFAM" id="SSF51971">
    <property type="entry name" value="Nucleotide-binding domain"/>
    <property type="match status" value="1"/>
</dbReference>
<gene>
    <name evidence="3" type="ORF">GRAN_0744</name>
</gene>
<dbReference type="GO" id="GO:0005737">
    <property type="term" value="C:cytoplasm"/>
    <property type="evidence" value="ECO:0007669"/>
    <property type="project" value="TreeGrafter"/>
</dbReference>
<evidence type="ECO:0000256" key="1">
    <source>
        <dbReference type="ARBA" id="ARBA00023002"/>
    </source>
</evidence>
<dbReference type="Gene3D" id="3.30.9.10">
    <property type="entry name" value="D-Amino Acid Oxidase, subunit A, domain 2"/>
    <property type="match status" value="1"/>
</dbReference>
<name>A0A4V1L5Z0_9BACT</name>
<dbReference type="InterPro" id="IPR006076">
    <property type="entry name" value="FAD-dep_OxRdtase"/>
</dbReference>
<proteinExistence type="predicted"/>
<accession>A0A4V1L5Z0</accession>
<keyword evidence="1" id="KW-0560">Oxidoreductase</keyword>
<comment type="caution">
    <text evidence="3">The sequence shown here is derived from an EMBL/GenBank/DDBJ whole genome shotgun (WGS) entry which is preliminary data.</text>
</comment>
<feature type="domain" description="FAD dependent oxidoreductase" evidence="2">
    <location>
        <begin position="5"/>
        <end position="312"/>
    </location>
</feature>
<sequence>MRSSDFCIAGGGIIGLTLALELHRRGAEVTVVERDIPLKQASQAAAGMLAVRDPDNPPELLPLSELSIDLYPAFLDRIERLSGQRVPFQTTVTYQSVGHSSLRPAINLPTGLIPGDDGLSRLEEHSLDPRQLAPALLTAVRNTSVVILDHTTIESAPPAGCLISTLGPWGAPPAAPRKGQMLAVSVPASFGLDYVVRTEHIYIVPRLQGPRAGQAVIGATVEDAGFSTHTEPASLARLRGLAAAFLPAVADETDFPIVDHWAGLRPYTPDNLPMLGEIEAADPGSTKRFVATGHYRNGILLAPATAHVMAELLTGEVPSVDLCRFAPGRFGKA</sequence>
<dbReference type="RefSeq" id="WP_128911604.1">
    <property type="nucleotide sequence ID" value="NZ_RDSM01000001.1"/>
</dbReference>
<reference evidence="3 4" key="1">
    <citation type="submission" date="2018-11" db="EMBL/GenBank/DDBJ databases">
        <authorList>
            <person name="Mardanov A.V."/>
            <person name="Ravin N.V."/>
            <person name="Dedysh S.N."/>
        </authorList>
    </citation>
    <scope>NUCLEOTIDE SEQUENCE [LARGE SCALE GENOMIC DNA]</scope>
    <source>
        <strain evidence="3 4">AF10</strain>
    </source>
</reference>
<dbReference type="GO" id="GO:0016491">
    <property type="term" value="F:oxidoreductase activity"/>
    <property type="evidence" value="ECO:0007669"/>
    <property type="project" value="UniProtKB-KW"/>
</dbReference>
<dbReference type="InterPro" id="IPR036188">
    <property type="entry name" value="FAD/NAD-bd_sf"/>
</dbReference>
<keyword evidence="4" id="KW-1185">Reference proteome</keyword>
<dbReference type="Pfam" id="PF01266">
    <property type="entry name" value="DAO"/>
    <property type="match status" value="1"/>
</dbReference>
<dbReference type="SUPFAM" id="SSF54373">
    <property type="entry name" value="FAD-linked reductases, C-terminal domain"/>
    <property type="match status" value="1"/>
</dbReference>